<accession>A0A7C8Q2W2</accession>
<reference evidence="1 2" key="1">
    <citation type="submission" date="2019-06" db="EMBL/GenBank/DDBJ databases">
        <authorList>
            <person name="Palmer J.M."/>
        </authorList>
    </citation>
    <scope>NUCLEOTIDE SEQUENCE [LARGE SCALE GENOMIC DNA]</scope>
    <source>
        <strain evidence="1 2">TWF788</strain>
    </source>
</reference>
<protein>
    <submittedName>
        <fullName evidence="1">Uncharacterized protein</fullName>
    </submittedName>
</protein>
<organism evidence="1 2">
    <name type="scientific">Orbilia oligospora</name>
    <name type="common">Nematode-trapping fungus</name>
    <name type="synonym">Arthrobotrys oligospora</name>
    <dbReference type="NCBI Taxonomy" id="2813651"/>
    <lineage>
        <taxon>Eukaryota</taxon>
        <taxon>Fungi</taxon>
        <taxon>Dikarya</taxon>
        <taxon>Ascomycota</taxon>
        <taxon>Pezizomycotina</taxon>
        <taxon>Orbiliomycetes</taxon>
        <taxon>Orbiliales</taxon>
        <taxon>Orbiliaceae</taxon>
        <taxon>Orbilia</taxon>
    </lineage>
</organism>
<evidence type="ECO:0000313" key="2">
    <source>
        <dbReference type="Proteomes" id="UP000479691"/>
    </source>
</evidence>
<sequence>MELDIPHVVLPEYYRRGYETTEGHSVSITGVDLTPKSPLNQNDAILMSPDRHINLYRRFPMNQDLNQHSQSTVPIVQLQRARNNTPLVTTKIVDVGECDKLVEQIIKDSWLERGHYDDTIGVPYLSSEDFRINSVDEVLELEVHVKLYGETKAVLQKRKSISCRDIAIALLCEVAGLFGLDSIKAITKIDGCGTIPIVDEPGIYQILLMKSSKEIKTDVVELLNDQCLAENKSNLNYDGDKRSACPTPQASKFLFIQSPDSSGRICEKLYEFSSQPA</sequence>
<proteinExistence type="predicted"/>
<evidence type="ECO:0000313" key="1">
    <source>
        <dbReference type="EMBL" id="KAF3190732.1"/>
    </source>
</evidence>
<dbReference type="Proteomes" id="UP000479691">
    <property type="component" value="Unassembled WGS sequence"/>
</dbReference>
<comment type="caution">
    <text evidence="1">The sequence shown here is derived from an EMBL/GenBank/DDBJ whole genome shotgun (WGS) entry which is preliminary data.</text>
</comment>
<dbReference type="EMBL" id="JAABOE010000005">
    <property type="protein sequence ID" value="KAF3190732.1"/>
    <property type="molecule type" value="Genomic_DNA"/>
</dbReference>
<name>A0A7C8Q2W2_ORBOL</name>
<dbReference type="AlphaFoldDB" id="A0A7C8Q2W2"/>
<gene>
    <name evidence="1" type="ORF">TWF788_008254</name>
</gene>